<protein>
    <submittedName>
        <fullName evidence="2">Uncharacterized protein</fullName>
    </submittedName>
</protein>
<dbReference type="KEGG" id="gxy:GLX_15340"/>
<accession>G2I0W2</accession>
<dbReference type="AlphaFoldDB" id="G2I0W2"/>
<name>G2I0W2_KOMMN</name>
<reference evidence="3" key="1">
    <citation type="journal article" date="2011" name="J. Bacteriol.">
        <title>Complete genome sequence of NBRC 3288, a unique cellulose-nonproducing strain of Gluconacetobacter xylinus isolated from vinegar.</title>
        <authorList>
            <person name="Ogino H."/>
            <person name="Azuma Y."/>
            <person name="Hosoyama A."/>
            <person name="Nakazawa H."/>
            <person name="Matsutani M."/>
            <person name="Hasegawa A."/>
            <person name="Otsuyama K."/>
            <person name="Matsushita K."/>
            <person name="Fujita N."/>
            <person name="Shirai M."/>
        </authorList>
    </citation>
    <scope>NUCLEOTIDE SEQUENCE [LARGE SCALE GENOMIC DNA]</scope>
    <source>
        <strain evidence="3">NBRC 3288 / BCRC 11682 / LMG 1693</strain>
    </source>
</reference>
<sequence length="87" mass="9574">MTRQLPRCYRAPAQLLLASRRFSADALLIAADAYRELAADLTIHGFCDVAQQASDLADRLATEAPKRACALPTFFPTQHKGKPHADH</sequence>
<dbReference type="EMBL" id="AP012159">
    <property type="protein sequence ID" value="BAK84570.1"/>
    <property type="molecule type" value="Genomic_DNA"/>
</dbReference>
<evidence type="ECO:0000313" key="1">
    <source>
        <dbReference type="EMBL" id="BAK83946.1"/>
    </source>
</evidence>
<evidence type="ECO:0000313" key="2">
    <source>
        <dbReference type="EMBL" id="BAK84570.1"/>
    </source>
</evidence>
<gene>
    <name evidence="1" type="ordered locus">GLX_15340</name>
    <name evidence="2" type="ordered locus">GLX_21580</name>
</gene>
<dbReference type="KEGG" id="gxy:GLX_21580"/>
<dbReference type="Proteomes" id="UP000009044">
    <property type="component" value="Chromosome"/>
</dbReference>
<organism evidence="2 3">
    <name type="scientific">Komagataeibacter medellinensis (strain NBRC 3288 / BCRC 11682 / LMG 1693 / Kondo 51)</name>
    <name type="common">Gluconacetobacter medellinensis</name>
    <dbReference type="NCBI Taxonomy" id="634177"/>
    <lineage>
        <taxon>Bacteria</taxon>
        <taxon>Pseudomonadati</taxon>
        <taxon>Pseudomonadota</taxon>
        <taxon>Alphaproteobacteria</taxon>
        <taxon>Acetobacterales</taxon>
        <taxon>Acetobacteraceae</taxon>
        <taxon>Komagataeibacter</taxon>
    </lineage>
</organism>
<dbReference type="STRING" id="634177.GLX_15340"/>
<dbReference type="HOGENOM" id="CLU_2538146_0_0_5"/>
<proteinExistence type="predicted"/>
<reference evidence="2" key="2">
    <citation type="submission" date="2011-04" db="EMBL/GenBank/DDBJ databases">
        <authorList>
            <consortium name="Gluconacetobacter xylinus genome sequencing consortium"/>
        </authorList>
    </citation>
    <scope>NUCLEOTIDE SEQUENCE</scope>
    <source>
        <strain evidence="2">NBRC 3288</strain>
    </source>
</reference>
<evidence type="ECO:0000313" key="3">
    <source>
        <dbReference type="Proteomes" id="UP000009044"/>
    </source>
</evidence>
<dbReference type="EMBL" id="AP012159">
    <property type="protein sequence ID" value="BAK83946.1"/>
    <property type="molecule type" value="Genomic_DNA"/>
</dbReference>
<dbReference type="PATRIC" id="fig|634177.7.peg.1758"/>
<dbReference type="RefSeq" id="WP_014105488.1">
    <property type="nucleotide sequence ID" value="NC_016027.1"/>
</dbReference>